<evidence type="ECO:0000313" key="1">
    <source>
        <dbReference type="EMBL" id="SFK10133.1"/>
    </source>
</evidence>
<keyword evidence="2" id="KW-1185">Reference proteome</keyword>
<protein>
    <submittedName>
        <fullName evidence="1">Uncharacterized protein</fullName>
    </submittedName>
</protein>
<dbReference type="Proteomes" id="UP000198841">
    <property type="component" value="Unassembled WGS sequence"/>
</dbReference>
<name>A0A1I3WSG9_9GAMM</name>
<gene>
    <name evidence="1" type="ORF">SAMN05518863_104372</name>
</gene>
<sequence>MRDKRVTALFCQGICNDYVNHVTPMKTVTYNSATFVMNIII</sequence>
<evidence type="ECO:0000313" key="2">
    <source>
        <dbReference type="Proteomes" id="UP000198841"/>
    </source>
</evidence>
<dbReference type="EMBL" id="FOSD01000004">
    <property type="protein sequence ID" value="SFK10133.1"/>
    <property type="molecule type" value="Genomic_DNA"/>
</dbReference>
<accession>A0A1I3WSG9</accession>
<comment type="caution">
    <text evidence="1">The sequence shown here is derived from an EMBL/GenBank/DDBJ whole genome shotgun (WGS) entry which is preliminary data.</text>
</comment>
<proteinExistence type="predicted"/>
<organism evidence="1 2">
    <name type="scientific">Candidatus Pantoea symbiotica</name>
    <dbReference type="NCBI Taxonomy" id="1884370"/>
    <lineage>
        <taxon>Bacteria</taxon>
        <taxon>Pseudomonadati</taxon>
        <taxon>Pseudomonadota</taxon>
        <taxon>Gammaproteobacteria</taxon>
        <taxon>Enterobacterales</taxon>
        <taxon>Erwiniaceae</taxon>
        <taxon>Pantoea</taxon>
    </lineage>
</organism>
<reference evidence="1 2" key="1">
    <citation type="submission" date="2016-10" db="EMBL/GenBank/DDBJ databases">
        <authorList>
            <person name="Varghese N."/>
            <person name="Submissions S."/>
        </authorList>
    </citation>
    <scope>NUCLEOTIDE SEQUENCE [LARGE SCALE GENOMIC DNA]</scope>
    <source>
        <strain evidence="1 2">YR512</strain>
    </source>
</reference>